<evidence type="ECO:0000256" key="1">
    <source>
        <dbReference type="SAM" id="MobiDB-lite"/>
    </source>
</evidence>
<feature type="compositionally biased region" description="Basic and acidic residues" evidence="1">
    <location>
        <begin position="239"/>
        <end position="255"/>
    </location>
</feature>
<keyword evidence="3" id="KW-1185">Reference proteome</keyword>
<protein>
    <submittedName>
        <fullName evidence="2">Uncharacterized protein</fullName>
    </submittedName>
</protein>
<reference evidence="2" key="1">
    <citation type="journal article" date="2021" name="Nat. Commun.">
        <title>Genetic determinants of endophytism in the Arabidopsis root mycobiome.</title>
        <authorList>
            <person name="Mesny F."/>
            <person name="Miyauchi S."/>
            <person name="Thiergart T."/>
            <person name="Pickel B."/>
            <person name="Atanasova L."/>
            <person name="Karlsson M."/>
            <person name="Huettel B."/>
            <person name="Barry K.W."/>
            <person name="Haridas S."/>
            <person name="Chen C."/>
            <person name="Bauer D."/>
            <person name="Andreopoulos W."/>
            <person name="Pangilinan J."/>
            <person name="LaButti K."/>
            <person name="Riley R."/>
            <person name="Lipzen A."/>
            <person name="Clum A."/>
            <person name="Drula E."/>
            <person name="Henrissat B."/>
            <person name="Kohler A."/>
            <person name="Grigoriev I.V."/>
            <person name="Martin F.M."/>
            <person name="Hacquard S."/>
        </authorList>
    </citation>
    <scope>NUCLEOTIDE SEQUENCE</scope>
    <source>
        <strain evidence="2">MPI-CAGE-AT-0021</strain>
    </source>
</reference>
<evidence type="ECO:0000313" key="2">
    <source>
        <dbReference type="EMBL" id="KAH7152316.1"/>
    </source>
</evidence>
<organism evidence="2 3">
    <name type="scientific">Dactylonectria estremocensis</name>
    <dbReference type="NCBI Taxonomy" id="1079267"/>
    <lineage>
        <taxon>Eukaryota</taxon>
        <taxon>Fungi</taxon>
        <taxon>Dikarya</taxon>
        <taxon>Ascomycota</taxon>
        <taxon>Pezizomycotina</taxon>
        <taxon>Sordariomycetes</taxon>
        <taxon>Hypocreomycetidae</taxon>
        <taxon>Hypocreales</taxon>
        <taxon>Nectriaceae</taxon>
        <taxon>Dactylonectria</taxon>
    </lineage>
</organism>
<dbReference type="AlphaFoldDB" id="A0A9P9F4Z2"/>
<accession>A0A9P9F4Z2</accession>
<proteinExistence type="predicted"/>
<dbReference type="EMBL" id="JAGMUU010000005">
    <property type="protein sequence ID" value="KAH7152316.1"/>
    <property type="molecule type" value="Genomic_DNA"/>
</dbReference>
<sequence length="412" mass="44833">MTTADAQASLDLDRPNAALRACGHAMGATETVAGELEYRPEPVMSTMLNLHTFHSRSILRQAAEPELPRRWLSDSSIECLASSTRRNKASEGSVNIDRGYRKISALVNPQALSCPRRTGPLSQFPGVSLQLTGRFVHMVIKGGSTPVKSSERSPHLTSPRLISPHFTSSLPRLTSIELCATFHQRLSTSNRPRYLTCQNTYISVATSTMQAQGSPPCAGPAFASVNRSKSKLGSGNDGRQPDTRTAAPDRRELSETTRVSPSRSAATHLHTDGGAVTVRPGGSLSSRAVKELHLPHRRSDTRVATTGGLAVVSVGGALRHDERGRHPVAHGQCWWFCVTTTDSCNGRRWWHGCTKAIENKLILPTNDQAKWEMMLVLEPGWWNSGMDRHHWATSPTPLQLPCPSSGTCRASG</sequence>
<dbReference type="Proteomes" id="UP000717696">
    <property type="component" value="Unassembled WGS sequence"/>
</dbReference>
<gene>
    <name evidence="2" type="ORF">B0J13DRAFT_605335</name>
</gene>
<comment type="caution">
    <text evidence="2">The sequence shown here is derived from an EMBL/GenBank/DDBJ whole genome shotgun (WGS) entry which is preliminary data.</text>
</comment>
<evidence type="ECO:0000313" key="3">
    <source>
        <dbReference type="Proteomes" id="UP000717696"/>
    </source>
</evidence>
<feature type="region of interest" description="Disordered" evidence="1">
    <location>
        <begin position="144"/>
        <end position="163"/>
    </location>
</feature>
<feature type="compositionally biased region" description="Polar residues" evidence="1">
    <location>
        <begin position="256"/>
        <end position="265"/>
    </location>
</feature>
<feature type="region of interest" description="Disordered" evidence="1">
    <location>
        <begin position="210"/>
        <end position="282"/>
    </location>
</feature>
<name>A0A9P9F4Z2_9HYPO</name>